<keyword evidence="3 10" id="KW-0813">Transport</keyword>
<keyword evidence="7 9" id="KW-0472">Membrane</keyword>
<name>Q6CVK6_KLULA</name>
<dbReference type="PROSITE" id="PS50920">
    <property type="entry name" value="SOLCAR"/>
    <property type="match status" value="3"/>
</dbReference>
<dbReference type="SUPFAM" id="SSF103506">
    <property type="entry name" value="Mitochondrial carrier"/>
    <property type="match status" value="1"/>
</dbReference>
<dbReference type="Gene3D" id="1.50.40.10">
    <property type="entry name" value="Mitochondrial carrier domain"/>
    <property type="match status" value="1"/>
</dbReference>
<feature type="compositionally biased region" description="Polar residues" evidence="11">
    <location>
        <begin position="46"/>
        <end position="59"/>
    </location>
</feature>
<evidence type="ECO:0000256" key="3">
    <source>
        <dbReference type="ARBA" id="ARBA00022448"/>
    </source>
</evidence>
<dbReference type="GO" id="GO:0007031">
    <property type="term" value="P:peroxisome organization"/>
    <property type="evidence" value="ECO:0007669"/>
    <property type="project" value="TreeGrafter"/>
</dbReference>
<reference evidence="13 14" key="1">
    <citation type="journal article" date="2004" name="Nature">
        <title>Genome evolution in yeasts.</title>
        <authorList>
            <consortium name="Genolevures"/>
            <person name="Dujon B."/>
            <person name="Sherman D."/>
            <person name="Fischer G."/>
            <person name="Durrens P."/>
            <person name="Casaregola S."/>
            <person name="Lafontaine I."/>
            <person name="de Montigny J."/>
            <person name="Marck C."/>
            <person name="Neuveglise C."/>
            <person name="Talla E."/>
            <person name="Goffard N."/>
            <person name="Frangeul L."/>
            <person name="Aigle M."/>
            <person name="Anthouard V."/>
            <person name="Babour A."/>
            <person name="Barbe V."/>
            <person name="Barnay S."/>
            <person name="Blanchin S."/>
            <person name="Beckerich J.M."/>
            <person name="Beyne E."/>
            <person name="Bleykasten C."/>
            <person name="Boisrame A."/>
            <person name="Boyer J."/>
            <person name="Cattolico L."/>
            <person name="Confanioleri F."/>
            <person name="de Daruvar A."/>
            <person name="Despons L."/>
            <person name="Fabre E."/>
            <person name="Fairhead C."/>
            <person name="Ferry-Dumazet H."/>
            <person name="Groppi A."/>
            <person name="Hantraye F."/>
            <person name="Hennequin C."/>
            <person name="Jauniaux N."/>
            <person name="Joyet P."/>
            <person name="Kachouri R."/>
            <person name="Kerrest A."/>
            <person name="Koszul R."/>
            <person name="Lemaire M."/>
            <person name="Lesur I."/>
            <person name="Ma L."/>
            <person name="Muller H."/>
            <person name="Nicaud J.M."/>
            <person name="Nikolski M."/>
            <person name="Oztas S."/>
            <person name="Ozier-Kalogeropoulos O."/>
            <person name="Pellenz S."/>
            <person name="Potier S."/>
            <person name="Richard G.F."/>
            <person name="Straub M.L."/>
            <person name="Suleau A."/>
            <person name="Swennene D."/>
            <person name="Tekaia F."/>
            <person name="Wesolowski-Louvel M."/>
            <person name="Westhof E."/>
            <person name="Wirth B."/>
            <person name="Zeniou-Meyer M."/>
            <person name="Zivanovic I."/>
            <person name="Bolotin-Fukuhara M."/>
            <person name="Thierry A."/>
            <person name="Bouchier C."/>
            <person name="Caudron B."/>
            <person name="Scarpelli C."/>
            <person name="Gaillardin C."/>
            <person name="Weissenbach J."/>
            <person name="Wincker P."/>
            <person name="Souciet J.L."/>
        </authorList>
    </citation>
    <scope>NUCLEOTIDE SEQUENCE [LARGE SCALE GENOMIC DNA]</scope>
    <source>
        <strain evidence="14">ATCC 8585 / CBS 2359 / DSM 70799 / NBRC 1267 / NRRL Y-1140 / WM37</strain>
    </source>
</reference>
<evidence type="ECO:0000313" key="13">
    <source>
        <dbReference type="EMBL" id="CAH02426.1"/>
    </source>
</evidence>
<proteinExistence type="inferred from homology"/>
<dbReference type="PANTHER" id="PTHR46650:SF1">
    <property type="entry name" value="PEROXISOMAL ADENINE NUCLEOTIDE TRANSPORTER 1"/>
    <property type="match status" value="1"/>
</dbReference>
<dbReference type="GO" id="GO:0015217">
    <property type="term" value="F:ADP transmembrane transporter activity"/>
    <property type="evidence" value="ECO:0007669"/>
    <property type="project" value="InterPro"/>
</dbReference>
<accession>Q6CVK6</accession>
<evidence type="ECO:0000256" key="12">
    <source>
        <dbReference type="SAM" id="Phobius"/>
    </source>
</evidence>
<dbReference type="HOGENOM" id="CLU_015166_6_3_1"/>
<dbReference type="FunCoup" id="Q6CVK6">
    <property type="interactions" value="69"/>
</dbReference>
<dbReference type="KEGG" id="kla:KLLA0_B11319g"/>
<dbReference type="STRING" id="284590.Q6CVK6"/>
<dbReference type="GO" id="GO:0006635">
    <property type="term" value="P:fatty acid beta-oxidation"/>
    <property type="evidence" value="ECO:0007669"/>
    <property type="project" value="InterPro"/>
</dbReference>
<dbReference type="InterPro" id="IPR023395">
    <property type="entry name" value="MCP_dom_sf"/>
</dbReference>
<comment type="similarity">
    <text evidence="2 10">Belongs to the mitochondrial carrier (TC 2.A.29) family.</text>
</comment>
<evidence type="ECO:0000256" key="1">
    <source>
        <dbReference type="ARBA" id="ARBA00004585"/>
    </source>
</evidence>
<dbReference type="AlphaFoldDB" id="Q6CVK6"/>
<evidence type="ECO:0000256" key="11">
    <source>
        <dbReference type="SAM" id="MobiDB-lite"/>
    </source>
</evidence>
<dbReference type="EMBL" id="CR382122">
    <property type="protein sequence ID" value="CAH02426.1"/>
    <property type="molecule type" value="Genomic_DNA"/>
</dbReference>
<evidence type="ECO:0000256" key="8">
    <source>
        <dbReference type="ARBA" id="ARBA00023140"/>
    </source>
</evidence>
<keyword evidence="5" id="KW-0677">Repeat</keyword>
<comment type="subcellular location">
    <subcellularLocation>
        <location evidence="1">Peroxisome membrane</location>
        <topology evidence="1">Multi-pass membrane protein</topology>
    </subcellularLocation>
</comment>
<gene>
    <name evidence="13" type="ORF">KLLA0_B11319g</name>
</gene>
<evidence type="ECO:0000256" key="7">
    <source>
        <dbReference type="ARBA" id="ARBA00023136"/>
    </source>
</evidence>
<dbReference type="PaxDb" id="284590-Q6CVK6"/>
<dbReference type="Pfam" id="PF00153">
    <property type="entry name" value="Mito_carr"/>
    <property type="match status" value="3"/>
</dbReference>
<keyword evidence="4 9" id="KW-0812">Transmembrane</keyword>
<evidence type="ECO:0000256" key="9">
    <source>
        <dbReference type="PROSITE-ProRule" id="PRU00282"/>
    </source>
</evidence>
<dbReference type="Proteomes" id="UP000000598">
    <property type="component" value="Chromosome B"/>
</dbReference>
<evidence type="ECO:0000256" key="10">
    <source>
        <dbReference type="RuleBase" id="RU000488"/>
    </source>
</evidence>
<dbReference type="InterPro" id="IPR018108">
    <property type="entry name" value="MCP_transmembrane"/>
</dbReference>
<protein>
    <submittedName>
        <fullName evidence="13">KLLA0B11319p</fullName>
    </submittedName>
</protein>
<dbReference type="GO" id="GO:0005347">
    <property type="term" value="F:ATP transmembrane transporter activity"/>
    <property type="evidence" value="ECO:0007669"/>
    <property type="project" value="InterPro"/>
</dbReference>
<feature type="repeat" description="Solcar" evidence="9">
    <location>
        <begin position="148"/>
        <end position="233"/>
    </location>
</feature>
<organism evidence="13 14">
    <name type="scientific">Kluyveromyces lactis (strain ATCC 8585 / CBS 2359 / DSM 70799 / NBRC 1267 / NRRL Y-1140 / WM37)</name>
    <name type="common">Yeast</name>
    <name type="synonym">Candida sphaerica</name>
    <dbReference type="NCBI Taxonomy" id="284590"/>
    <lineage>
        <taxon>Eukaryota</taxon>
        <taxon>Fungi</taxon>
        <taxon>Dikarya</taxon>
        <taxon>Ascomycota</taxon>
        <taxon>Saccharomycotina</taxon>
        <taxon>Saccharomycetes</taxon>
        <taxon>Saccharomycetales</taxon>
        <taxon>Saccharomycetaceae</taxon>
        <taxon>Kluyveromyces</taxon>
    </lineage>
</organism>
<evidence type="ECO:0000256" key="4">
    <source>
        <dbReference type="ARBA" id="ARBA00022692"/>
    </source>
</evidence>
<dbReference type="PANTHER" id="PTHR46650">
    <property type="entry name" value="PEROXISOMAL ADENINE NUCLEOTIDE TRANSPORTER 1"/>
    <property type="match status" value="1"/>
</dbReference>
<keyword evidence="8" id="KW-0576">Peroxisome</keyword>
<evidence type="ECO:0000256" key="5">
    <source>
        <dbReference type="ARBA" id="ARBA00022737"/>
    </source>
</evidence>
<evidence type="ECO:0000313" key="14">
    <source>
        <dbReference type="Proteomes" id="UP000000598"/>
    </source>
</evidence>
<sequence length="355" mass="39668">MASLENAFVGAVSSGFANLAVYPLDLAKTVIQTQLKQGDLYPSSDVQADVSTKESTGSSKPKKHGIQQIKPKPEPPTATKESLEQRYKHALDVIVKVYRNEGFGGLYHGLSASLLGTFIQSFSYFFWYTLIRRHYFRVKKVKGEAARFSTIEELLLSMLAAATSQLFTNPINIVSTKQQTRRGLEGDNSFKAIAKEVYDEDGITGFWKSLKVSLVLTINPSITYASAEKLKDILYHVEWNAKDLNDSSLQLKPGQNFLIGVLSKIISTCLTHPLIVAKASLQRSSSKFTSFQEVLTYLYRHEGAHALWKGLLPQLTKGVIVQGLLFMFKGELAKHIKKLLFLLQVYRKGRTIKAN</sequence>
<evidence type="ECO:0000256" key="6">
    <source>
        <dbReference type="ARBA" id="ARBA00022989"/>
    </source>
</evidence>
<dbReference type="eggNOG" id="KOG0769">
    <property type="taxonomic scope" value="Eukaryota"/>
</dbReference>
<keyword evidence="6 12" id="KW-1133">Transmembrane helix</keyword>
<feature type="region of interest" description="Disordered" evidence="11">
    <location>
        <begin position="46"/>
        <end position="82"/>
    </location>
</feature>
<dbReference type="InterPro" id="IPR045900">
    <property type="entry name" value="Peroxisomal_Ade_carrier"/>
</dbReference>
<evidence type="ECO:0000256" key="2">
    <source>
        <dbReference type="ARBA" id="ARBA00006375"/>
    </source>
</evidence>
<keyword evidence="14" id="KW-1185">Reference proteome</keyword>
<feature type="repeat" description="Solcar" evidence="9">
    <location>
        <begin position="251"/>
        <end position="335"/>
    </location>
</feature>
<feature type="repeat" description="Solcar" evidence="9">
    <location>
        <begin position="1"/>
        <end position="134"/>
    </location>
</feature>
<dbReference type="InParanoid" id="Q6CVK6"/>
<feature type="transmembrane region" description="Helical" evidence="12">
    <location>
        <begin position="106"/>
        <end position="130"/>
    </location>
</feature>
<dbReference type="GO" id="GO:0005778">
    <property type="term" value="C:peroxisomal membrane"/>
    <property type="evidence" value="ECO:0007669"/>
    <property type="project" value="UniProtKB-SubCell"/>
</dbReference>
<dbReference type="OMA" id="PLEMINT"/>